<keyword evidence="4" id="KW-0808">Transferase</keyword>
<dbReference type="EMBL" id="ANHY01000002">
    <property type="protein sequence ID" value="EKV32707.1"/>
    <property type="molecule type" value="Genomic_DNA"/>
</dbReference>
<keyword evidence="12" id="KW-1185">Reference proteome</keyword>
<dbReference type="SUPFAM" id="SSF55785">
    <property type="entry name" value="PYP-like sensor domain (PAS domain)"/>
    <property type="match status" value="1"/>
</dbReference>
<dbReference type="InterPro" id="IPR001789">
    <property type="entry name" value="Sig_transdc_resp-reg_receiver"/>
</dbReference>
<feature type="domain" description="PAS" evidence="9">
    <location>
        <begin position="7"/>
        <end position="77"/>
    </location>
</feature>
<dbReference type="Gene3D" id="3.40.50.2300">
    <property type="match status" value="1"/>
</dbReference>
<feature type="domain" description="PAC" evidence="10">
    <location>
        <begin position="78"/>
        <end position="133"/>
    </location>
</feature>
<evidence type="ECO:0000256" key="5">
    <source>
        <dbReference type="ARBA" id="ARBA00022777"/>
    </source>
</evidence>
<dbReference type="InterPro" id="IPR013767">
    <property type="entry name" value="PAS_fold"/>
</dbReference>
<evidence type="ECO:0000313" key="11">
    <source>
        <dbReference type="EMBL" id="EKV32707.1"/>
    </source>
</evidence>
<feature type="domain" description="Response regulatory" evidence="8">
    <location>
        <begin position="396"/>
        <end position="514"/>
    </location>
</feature>
<reference evidence="11 12" key="1">
    <citation type="journal article" date="2013" name="Genome Announc.">
        <title>Draft Genome Sequence of an Alphaproteobacterium, Caenispirillum salinarum AK4(T), Isolated from a Solar Saltern.</title>
        <authorList>
            <person name="Khatri I."/>
            <person name="Singh A."/>
            <person name="Korpole S."/>
            <person name="Pinnaka A.K."/>
            <person name="Subramanian S."/>
        </authorList>
    </citation>
    <scope>NUCLEOTIDE SEQUENCE [LARGE SCALE GENOMIC DNA]</scope>
    <source>
        <strain evidence="11 12">AK4</strain>
    </source>
</reference>
<dbReference type="CDD" id="cd00156">
    <property type="entry name" value="REC"/>
    <property type="match status" value="1"/>
</dbReference>
<dbReference type="SMART" id="SM00388">
    <property type="entry name" value="HisKA"/>
    <property type="match status" value="1"/>
</dbReference>
<sequence>MPSVTIDDGLTRSILEMAPNGIYEIDVRGTILFSNPAHHRLLGYEPGSLVGRSILDLVPEADAARLRRDLDFLRREKPKPEPYLNRSFTRDGGEIMVEVHWTYKTAADGTVTGFIAILNDVTDRIEAEALREKARRAAEEAAAARSRFLATASHDLRQPLQALSLFVSRLERRGMEPAAREIVGDIRDSVGTLSSLLDSLLDMSRFDAGMTRTTIEAVPLAPLFRGIARDFAPVAERKGLRLRLRPPPEGLAVRSDARLLQRVVGNLVSNAITYTQTGGVLLCARRRGASVRVEVWDTGLGIDPDHLDRVFHEFYQIDGAAGDQGGGLGLGLAIVDRAARALGHAVDARSRPGRGSMFAITAPGVPVRAAAPGAALLAGADGQPAGEALLTPLNAAVAVVENDPAVRRALVTLLEEWRCRVVAAAGDGHSLLRALAEARGVPDVIVADLRLPGGMDGMEAVAAVRAELGESVPALIVTGDTDPTRLRGAAGQGVPILHKPVSVPDLHAALSQIIGG</sequence>
<dbReference type="InterPro" id="IPR004358">
    <property type="entry name" value="Sig_transdc_His_kin-like_C"/>
</dbReference>
<feature type="modified residue" description="4-aspartylphosphate" evidence="6">
    <location>
        <position position="448"/>
    </location>
</feature>
<dbReference type="CDD" id="cd00082">
    <property type="entry name" value="HisKA"/>
    <property type="match status" value="1"/>
</dbReference>
<dbReference type="PRINTS" id="PR00344">
    <property type="entry name" value="BCTRLSENSOR"/>
</dbReference>
<dbReference type="PANTHER" id="PTHR43047:SF9">
    <property type="entry name" value="HISTIDINE KINASE"/>
    <property type="match status" value="1"/>
</dbReference>
<dbReference type="InterPro" id="IPR003594">
    <property type="entry name" value="HATPase_dom"/>
</dbReference>
<dbReference type="Pfam" id="PF00989">
    <property type="entry name" value="PAS"/>
    <property type="match status" value="1"/>
</dbReference>
<dbReference type="PATRIC" id="fig|1238182.3.peg.82"/>
<feature type="domain" description="Histidine kinase" evidence="7">
    <location>
        <begin position="151"/>
        <end position="366"/>
    </location>
</feature>
<dbReference type="GO" id="GO:0006355">
    <property type="term" value="P:regulation of DNA-templated transcription"/>
    <property type="evidence" value="ECO:0007669"/>
    <property type="project" value="InterPro"/>
</dbReference>
<dbReference type="AlphaFoldDB" id="K9H580"/>
<proteinExistence type="predicted"/>
<evidence type="ECO:0000259" key="10">
    <source>
        <dbReference type="PROSITE" id="PS50113"/>
    </source>
</evidence>
<dbReference type="NCBIfam" id="TIGR00229">
    <property type="entry name" value="sensory_box"/>
    <property type="match status" value="1"/>
</dbReference>
<accession>K9H580</accession>
<dbReference type="GO" id="GO:0000155">
    <property type="term" value="F:phosphorelay sensor kinase activity"/>
    <property type="evidence" value="ECO:0007669"/>
    <property type="project" value="InterPro"/>
</dbReference>
<dbReference type="SMART" id="SM00448">
    <property type="entry name" value="REC"/>
    <property type="match status" value="1"/>
</dbReference>
<dbReference type="Pfam" id="PF00072">
    <property type="entry name" value="Response_reg"/>
    <property type="match status" value="1"/>
</dbReference>
<dbReference type="FunFam" id="3.30.565.10:FF:000049">
    <property type="entry name" value="Two-component sensor histidine kinase"/>
    <property type="match status" value="1"/>
</dbReference>
<dbReference type="SUPFAM" id="SSF52172">
    <property type="entry name" value="CheY-like"/>
    <property type="match status" value="1"/>
</dbReference>
<dbReference type="InterPro" id="IPR011006">
    <property type="entry name" value="CheY-like_superfamily"/>
</dbReference>
<dbReference type="PANTHER" id="PTHR43047">
    <property type="entry name" value="TWO-COMPONENT HISTIDINE PROTEIN KINASE"/>
    <property type="match status" value="1"/>
</dbReference>
<evidence type="ECO:0000256" key="4">
    <source>
        <dbReference type="ARBA" id="ARBA00022679"/>
    </source>
</evidence>
<dbReference type="CDD" id="cd00130">
    <property type="entry name" value="PAS"/>
    <property type="match status" value="1"/>
</dbReference>
<dbReference type="SMART" id="SM00091">
    <property type="entry name" value="PAS"/>
    <property type="match status" value="1"/>
</dbReference>
<dbReference type="Proteomes" id="UP000009881">
    <property type="component" value="Unassembled WGS sequence"/>
</dbReference>
<evidence type="ECO:0000259" key="7">
    <source>
        <dbReference type="PROSITE" id="PS50109"/>
    </source>
</evidence>
<keyword evidence="3 6" id="KW-0597">Phosphoprotein</keyword>
<dbReference type="PROSITE" id="PS50113">
    <property type="entry name" value="PAC"/>
    <property type="match status" value="1"/>
</dbReference>
<name>K9H580_9PROT</name>
<comment type="catalytic activity">
    <reaction evidence="1">
        <text>ATP + protein L-histidine = ADP + protein N-phospho-L-histidine.</text>
        <dbReference type="EC" id="2.7.13.3"/>
    </reaction>
</comment>
<dbReference type="OrthoDB" id="7327346at2"/>
<evidence type="ECO:0000256" key="2">
    <source>
        <dbReference type="ARBA" id="ARBA00012438"/>
    </source>
</evidence>
<dbReference type="Gene3D" id="3.30.565.10">
    <property type="entry name" value="Histidine kinase-like ATPase, C-terminal domain"/>
    <property type="match status" value="1"/>
</dbReference>
<evidence type="ECO:0000256" key="6">
    <source>
        <dbReference type="PROSITE-ProRule" id="PRU00169"/>
    </source>
</evidence>
<dbReference type="InterPro" id="IPR036097">
    <property type="entry name" value="HisK_dim/P_sf"/>
</dbReference>
<evidence type="ECO:0000256" key="3">
    <source>
        <dbReference type="ARBA" id="ARBA00022553"/>
    </source>
</evidence>
<dbReference type="SUPFAM" id="SSF55874">
    <property type="entry name" value="ATPase domain of HSP90 chaperone/DNA topoisomerase II/histidine kinase"/>
    <property type="match status" value="1"/>
</dbReference>
<dbReference type="InterPro" id="IPR000700">
    <property type="entry name" value="PAS-assoc_C"/>
</dbReference>
<keyword evidence="5 11" id="KW-0418">Kinase</keyword>
<dbReference type="Pfam" id="PF00512">
    <property type="entry name" value="HisKA"/>
    <property type="match status" value="1"/>
</dbReference>
<dbReference type="eggNOG" id="COG2205">
    <property type="taxonomic scope" value="Bacteria"/>
</dbReference>
<evidence type="ECO:0000313" key="12">
    <source>
        <dbReference type="Proteomes" id="UP000009881"/>
    </source>
</evidence>
<dbReference type="EC" id="2.7.13.3" evidence="2"/>
<dbReference type="PROSITE" id="PS50110">
    <property type="entry name" value="RESPONSE_REGULATORY"/>
    <property type="match status" value="1"/>
</dbReference>
<dbReference type="Gene3D" id="1.10.287.130">
    <property type="match status" value="1"/>
</dbReference>
<dbReference type="STRING" id="1238182.C882_1544"/>
<evidence type="ECO:0000259" key="8">
    <source>
        <dbReference type="PROSITE" id="PS50110"/>
    </source>
</evidence>
<dbReference type="Gene3D" id="3.30.450.20">
    <property type="entry name" value="PAS domain"/>
    <property type="match status" value="1"/>
</dbReference>
<comment type="caution">
    <text evidence="11">The sequence shown here is derived from an EMBL/GenBank/DDBJ whole genome shotgun (WGS) entry which is preliminary data.</text>
</comment>
<dbReference type="GO" id="GO:0009927">
    <property type="term" value="F:histidine phosphotransfer kinase activity"/>
    <property type="evidence" value="ECO:0007669"/>
    <property type="project" value="TreeGrafter"/>
</dbReference>
<protein>
    <recommendedName>
        <fullName evidence="2">histidine kinase</fullName>
        <ecNumber evidence="2">2.7.13.3</ecNumber>
    </recommendedName>
</protein>
<dbReference type="PROSITE" id="PS50109">
    <property type="entry name" value="HIS_KIN"/>
    <property type="match status" value="1"/>
</dbReference>
<dbReference type="InterPro" id="IPR005467">
    <property type="entry name" value="His_kinase_dom"/>
</dbReference>
<dbReference type="SMART" id="SM00387">
    <property type="entry name" value="HATPase_c"/>
    <property type="match status" value="1"/>
</dbReference>
<evidence type="ECO:0000259" key="9">
    <source>
        <dbReference type="PROSITE" id="PS50112"/>
    </source>
</evidence>
<gene>
    <name evidence="11" type="ORF">C882_1544</name>
</gene>
<dbReference type="InterPro" id="IPR036890">
    <property type="entry name" value="HATPase_C_sf"/>
</dbReference>
<dbReference type="InterPro" id="IPR035965">
    <property type="entry name" value="PAS-like_dom_sf"/>
</dbReference>
<dbReference type="RefSeq" id="WP_009538534.1">
    <property type="nucleotide sequence ID" value="NZ_ANHY01000002.1"/>
</dbReference>
<dbReference type="PROSITE" id="PS50112">
    <property type="entry name" value="PAS"/>
    <property type="match status" value="1"/>
</dbReference>
<organism evidence="11 12">
    <name type="scientific">Caenispirillum salinarum AK4</name>
    <dbReference type="NCBI Taxonomy" id="1238182"/>
    <lineage>
        <taxon>Bacteria</taxon>
        <taxon>Pseudomonadati</taxon>
        <taxon>Pseudomonadota</taxon>
        <taxon>Alphaproteobacteria</taxon>
        <taxon>Rhodospirillales</taxon>
        <taxon>Novispirillaceae</taxon>
        <taxon>Caenispirillum</taxon>
    </lineage>
</organism>
<dbReference type="InterPro" id="IPR003661">
    <property type="entry name" value="HisK_dim/P_dom"/>
</dbReference>
<dbReference type="SUPFAM" id="SSF47384">
    <property type="entry name" value="Homodimeric domain of signal transducing histidine kinase"/>
    <property type="match status" value="1"/>
</dbReference>
<dbReference type="Pfam" id="PF02518">
    <property type="entry name" value="HATPase_c"/>
    <property type="match status" value="1"/>
</dbReference>
<dbReference type="InterPro" id="IPR000014">
    <property type="entry name" value="PAS"/>
</dbReference>
<dbReference type="GO" id="GO:0005886">
    <property type="term" value="C:plasma membrane"/>
    <property type="evidence" value="ECO:0007669"/>
    <property type="project" value="TreeGrafter"/>
</dbReference>
<evidence type="ECO:0000256" key="1">
    <source>
        <dbReference type="ARBA" id="ARBA00000085"/>
    </source>
</evidence>